<reference evidence="1 3" key="2">
    <citation type="journal article" date="2014" name="BMC Genomics">
        <title>An improved genome release (version Mt4.0) for the model legume Medicago truncatula.</title>
        <authorList>
            <person name="Tang H."/>
            <person name="Krishnakumar V."/>
            <person name="Bidwell S."/>
            <person name="Rosen B."/>
            <person name="Chan A."/>
            <person name="Zhou S."/>
            <person name="Gentzbittel L."/>
            <person name="Childs K.L."/>
            <person name="Yandell M."/>
            <person name="Gundlach H."/>
            <person name="Mayer K.F."/>
            <person name="Schwartz D.C."/>
            <person name="Town C.D."/>
        </authorList>
    </citation>
    <scope>GENOME REANNOTATION</scope>
    <source>
        <strain evidence="1">A17</strain>
        <strain evidence="2 3">cv. Jemalong A17</strain>
    </source>
</reference>
<proteinExistence type="predicted"/>
<reference evidence="1 3" key="1">
    <citation type="journal article" date="2011" name="Nature">
        <title>The Medicago genome provides insight into the evolution of rhizobial symbioses.</title>
        <authorList>
            <person name="Young N.D."/>
            <person name="Debelle F."/>
            <person name="Oldroyd G.E."/>
            <person name="Geurts R."/>
            <person name="Cannon S.B."/>
            <person name="Udvardi M.K."/>
            <person name="Benedito V.A."/>
            <person name="Mayer K.F."/>
            <person name="Gouzy J."/>
            <person name="Schoof H."/>
            <person name="Van de Peer Y."/>
            <person name="Proost S."/>
            <person name="Cook D.R."/>
            <person name="Meyers B.C."/>
            <person name="Spannagl M."/>
            <person name="Cheung F."/>
            <person name="De Mita S."/>
            <person name="Krishnakumar V."/>
            <person name="Gundlach H."/>
            <person name="Zhou S."/>
            <person name="Mudge J."/>
            <person name="Bharti A.K."/>
            <person name="Murray J.D."/>
            <person name="Naoumkina M.A."/>
            <person name="Rosen B."/>
            <person name="Silverstein K.A."/>
            <person name="Tang H."/>
            <person name="Rombauts S."/>
            <person name="Zhao P.X."/>
            <person name="Zhou P."/>
            <person name="Barbe V."/>
            <person name="Bardou P."/>
            <person name="Bechner M."/>
            <person name="Bellec A."/>
            <person name="Berger A."/>
            <person name="Berges H."/>
            <person name="Bidwell S."/>
            <person name="Bisseling T."/>
            <person name="Choisne N."/>
            <person name="Couloux A."/>
            <person name="Denny R."/>
            <person name="Deshpande S."/>
            <person name="Dai X."/>
            <person name="Doyle J.J."/>
            <person name="Dudez A.M."/>
            <person name="Farmer A.D."/>
            <person name="Fouteau S."/>
            <person name="Franken C."/>
            <person name="Gibelin C."/>
            <person name="Gish J."/>
            <person name="Goldstein S."/>
            <person name="Gonzalez A.J."/>
            <person name="Green P.J."/>
            <person name="Hallab A."/>
            <person name="Hartog M."/>
            <person name="Hua A."/>
            <person name="Humphray S.J."/>
            <person name="Jeong D.H."/>
            <person name="Jing Y."/>
            <person name="Jocker A."/>
            <person name="Kenton S.M."/>
            <person name="Kim D.J."/>
            <person name="Klee K."/>
            <person name="Lai H."/>
            <person name="Lang C."/>
            <person name="Lin S."/>
            <person name="Macmil S.L."/>
            <person name="Magdelenat G."/>
            <person name="Matthews L."/>
            <person name="McCorrison J."/>
            <person name="Monaghan E.L."/>
            <person name="Mun J.H."/>
            <person name="Najar F.Z."/>
            <person name="Nicholson C."/>
            <person name="Noirot C."/>
            <person name="O'Bleness M."/>
            <person name="Paule C.R."/>
            <person name="Poulain J."/>
            <person name="Prion F."/>
            <person name="Qin B."/>
            <person name="Qu C."/>
            <person name="Retzel E.F."/>
            <person name="Riddle C."/>
            <person name="Sallet E."/>
            <person name="Samain S."/>
            <person name="Samson N."/>
            <person name="Sanders I."/>
            <person name="Saurat O."/>
            <person name="Scarpelli C."/>
            <person name="Schiex T."/>
            <person name="Segurens B."/>
            <person name="Severin A.J."/>
            <person name="Sherrier D.J."/>
            <person name="Shi R."/>
            <person name="Sims S."/>
            <person name="Singer S.R."/>
            <person name="Sinharoy S."/>
            <person name="Sterck L."/>
            <person name="Viollet A."/>
            <person name="Wang B.B."/>
            <person name="Wang K."/>
            <person name="Wang M."/>
            <person name="Wang X."/>
            <person name="Warfsmann J."/>
            <person name="Weissenbach J."/>
            <person name="White D.D."/>
            <person name="White J.D."/>
            <person name="Wiley G.B."/>
            <person name="Wincker P."/>
            <person name="Xing Y."/>
            <person name="Yang L."/>
            <person name="Yao Z."/>
            <person name="Ying F."/>
            <person name="Zhai J."/>
            <person name="Zhou L."/>
            <person name="Zuber A."/>
            <person name="Denarie J."/>
            <person name="Dixon R.A."/>
            <person name="May G.D."/>
            <person name="Schwartz D.C."/>
            <person name="Rogers J."/>
            <person name="Quetier F."/>
            <person name="Town C.D."/>
            <person name="Roe B.A."/>
        </authorList>
    </citation>
    <scope>NUCLEOTIDE SEQUENCE [LARGE SCALE GENOMIC DNA]</scope>
    <source>
        <strain evidence="1">A17</strain>
        <strain evidence="2 3">cv. Jemalong A17</strain>
    </source>
</reference>
<accession>A0A072VE25</accession>
<dbReference type="Proteomes" id="UP000002051">
    <property type="component" value="Unassembled WGS sequence"/>
</dbReference>
<reference evidence="2" key="3">
    <citation type="submission" date="2015-04" db="UniProtKB">
        <authorList>
            <consortium name="EnsemblPlants"/>
        </authorList>
    </citation>
    <scope>IDENTIFICATION</scope>
    <source>
        <strain evidence="2">cv. Jemalong A17</strain>
    </source>
</reference>
<evidence type="ECO:0000313" key="1">
    <source>
        <dbReference type="EMBL" id="KEH39713.1"/>
    </source>
</evidence>
<organism evidence="1 3">
    <name type="scientific">Medicago truncatula</name>
    <name type="common">Barrel medic</name>
    <name type="synonym">Medicago tribuloides</name>
    <dbReference type="NCBI Taxonomy" id="3880"/>
    <lineage>
        <taxon>Eukaryota</taxon>
        <taxon>Viridiplantae</taxon>
        <taxon>Streptophyta</taxon>
        <taxon>Embryophyta</taxon>
        <taxon>Tracheophyta</taxon>
        <taxon>Spermatophyta</taxon>
        <taxon>Magnoliopsida</taxon>
        <taxon>eudicotyledons</taxon>
        <taxon>Gunneridae</taxon>
        <taxon>Pentapetalae</taxon>
        <taxon>rosids</taxon>
        <taxon>fabids</taxon>
        <taxon>Fabales</taxon>
        <taxon>Fabaceae</taxon>
        <taxon>Papilionoideae</taxon>
        <taxon>50 kb inversion clade</taxon>
        <taxon>NPAAA clade</taxon>
        <taxon>Hologalegina</taxon>
        <taxon>IRL clade</taxon>
        <taxon>Trifolieae</taxon>
        <taxon>Medicago</taxon>
    </lineage>
</organism>
<dbReference type="HOGENOM" id="CLU_2870943_0_0_1"/>
<dbReference type="AlphaFoldDB" id="A0A072VE25"/>
<name>A0A072VE25_MEDTR</name>
<protein>
    <submittedName>
        <fullName evidence="1 2">Uncharacterized protein</fullName>
    </submittedName>
</protein>
<gene>
    <name evidence="1" type="ordered locus">MTR_1g007157</name>
</gene>
<evidence type="ECO:0000313" key="3">
    <source>
        <dbReference type="Proteomes" id="UP000002051"/>
    </source>
</evidence>
<sequence>MIMILEQPYFSGEALQVAKVNFLEYDSVHIFLYHYVFVPYSSSSYASSSCVSSSTSCYGRMTLL</sequence>
<evidence type="ECO:0000313" key="2">
    <source>
        <dbReference type="EnsemblPlants" id="KEH39713"/>
    </source>
</evidence>
<keyword evidence="3" id="KW-1185">Reference proteome</keyword>
<dbReference type="EMBL" id="CM001217">
    <property type="protein sequence ID" value="KEH39713.1"/>
    <property type="molecule type" value="Genomic_DNA"/>
</dbReference>
<dbReference type="EnsemblPlants" id="KEH39713">
    <property type="protein sequence ID" value="KEH39713"/>
    <property type="gene ID" value="MTR_1g007157"/>
</dbReference>